<name>A0AC61MW18_9FIRM</name>
<dbReference type="EMBL" id="CP068393">
    <property type="protein sequence ID" value="QUC66652.1"/>
    <property type="molecule type" value="Genomic_DNA"/>
</dbReference>
<evidence type="ECO:0000313" key="1">
    <source>
        <dbReference type="EMBL" id="QUC66652.1"/>
    </source>
</evidence>
<keyword evidence="2" id="KW-1185">Reference proteome</keyword>
<gene>
    <name evidence="1" type="ORF">JYE49_12470</name>
</gene>
<organism evidence="1 2">
    <name type="scientific">Aristaeella hokkaidonensis</name>
    <dbReference type="NCBI Taxonomy" id="3046382"/>
    <lineage>
        <taxon>Bacteria</taxon>
        <taxon>Bacillati</taxon>
        <taxon>Bacillota</taxon>
        <taxon>Clostridia</taxon>
        <taxon>Eubacteriales</taxon>
        <taxon>Aristaeellaceae</taxon>
        <taxon>Aristaeella</taxon>
    </lineage>
</organism>
<protein>
    <submittedName>
        <fullName evidence="1">Peptidoglycan-binding protein</fullName>
    </submittedName>
</protein>
<accession>A0AC61MW18</accession>
<sequence>MTVYRRRLLCLALVLSMLLTLIPAATGSRNSAYAEADRKGITLDKVNMRYGAGSDQKIAFTLPANHVCTILDTKTVQNVLWYKVETIDPARKNSNKYTGYIHGDFFRELTAEEITQYNTTGNSATPTPVPVANGDTPTPTPTPVPAAGNVDLPAIAGSIGSVTAGGTNLREGPGTGYHSITRLDRNTQVELLTIPSIRGGGANTFFKVKYGNDVGYIMSDFISILSGGPQNGTSVVVTPVPASAVSAATPAPNTTAYTHVKLTLSSCHLRVGPDGDYDPNNDWTGKGTVLLLAGNPVKKGSYTWYPVSKDGKIYYVRNDCVQPYTDKDGTAVTPTPAPATATLAPADVTATPIPNDTQYGMVQLILTSCHLRTSPDGSYDPNNDWEGRGSVLMLTGDPVTKGKYSWYPVRKDGKVYYVRNDCVQPLASITATPVPAAVTATPAPDAATATPVPANATYTHVRLVLTSAHLRNAPDGSYDSDNDWVGLGSTLPLAGSAVKQGGYNWYPVTKNGKKYYVREDCVQPYIDGNAGTPTAVPEPTATINPNGIGWVKTTKGGVNLRATIGGTTIKQLKKGVTLPYLLEPVQKNGYTWYFVQDGNNRGYLRSDVVTVVNAPATTPTPTPAADGSTPAPTAITPTETPATGYLKTNASGVNLRKKAGYTDTIGRVDKNVVLPYYGEPTRVKGVNWYYVKHPTLGYGYLHGTYINLCNADGSALATPTPAPTNTPAPGTTTVPANTSQTEASYNTLKTGSTGDAVKNLVTELKNQGYYKGSVTSKYTTSVADAVKAFQKANGLTVDGIAGAATQHKLFNTVPVGYANLENLTMTLYPAEKIDWYTGGINELWATGSNYKVYDVKTGIVWWAHRWSGGSHVDAEPLTAADTARLCRCYGVSNSQQIADKNLYQRRPLLVTIGSRTFACSLYGVPHNYPEGDTISDNDFKGQLCIHFTNSKTHSSKKVDSGHEDAIQYAWEHAPNGHK</sequence>
<evidence type="ECO:0000313" key="2">
    <source>
        <dbReference type="Proteomes" id="UP000682782"/>
    </source>
</evidence>
<dbReference type="Proteomes" id="UP000682782">
    <property type="component" value="Chromosome"/>
</dbReference>
<proteinExistence type="predicted"/>
<reference evidence="1" key="1">
    <citation type="submission" date="2021-01" db="EMBL/GenBank/DDBJ databases">
        <title>Complete genome sequence of Clostridiales bacterium R-7.</title>
        <authorList>
            <person name="Mahoney-Kurpe S.C."/>
            <person name="Palevich N."/>
            <person name="Koike S."/>
            <person name="Moon C.D."/>
            <person name="Attwood G.T."/>
        </authorList>
    </citation>
    <scope>NUCLEOTIDE SEQUENCE</scope>
    <source>
        <strain evidence="1">R-7</strain>
    </source>
</reference>